<dbReference type="Pfam" id="PF06439">
    <property type="entry name" value="3keto-disac_hyd"/>
    <property type="match status" value="1"/>
</dbReference>
<gene>
    <name evidence="3" type="ORF">KP001_07015</name>
</gene>
<evidence type="ECO:0000313" key="3">
    <source>
        <dbReference type="EMBL" id="QXE92265.1"/>
    </source>
</evidence>
<keyword evidence="1" id="KW-0732">Signal</keyword>
<accession>A0ABX8LRX8</accession>
<keyword evidence="4" id="KW-1185">Reference proteome</keyword>
<dbReference type="Proteomes" id="UP000683559">
    <property type="component" value="Chromosome"/>
</dbReference>
<reference evidence="3 4" key="1">
    <citation type="submission" date="2021-06" db="EMBL/GenBank/DDBJ databases">
        <title>Gemonas diversity in paddy soil.</title>
        <authorList>
            <person name="Liu G."/>
        </authorList>
    </citation>
    <scope>NUCLEOTIDE SEQUENCE [LARGE SCALE GENOMIC DNA]</scope>
    <source>
        <strain evidence="3 4">RG2</strain>
    </source>
</reference>
<feature type="signal peptide" evidence="1">
    <location>
        <begin position="1"/>
        <end position="24"/>
    </location>
</feature>
<dbReference type="EMBL" id="CP077683">
    <property type="protein sequence ID" value="QXE92265.1"/>
    <property type="molecule type" value="Genomic_DNA"/>
</dbReference>
<dbReference type="PROSITE" id="PS51257">
    <property type="entry name" value="PROKAR_LIPOPROTEIN"/>
    <property type="match status" value="1"/>
</dbReference>
<protein>
    <submittedName>
        <fullName evidence="3">DUF1080 domain-containing protein</fullName>
    </submittedName>
</protein>
<name>A0ABX8LRX8_9BACT</name>
<evidence type="ECO:0000259" key="2">
    <source>
        <dbReference type="Pfam" id="PF06439"/>
    </source>
</evidence>
<feature type="chain" id="PRO_5045305061" evidence="1">
    <location>
        <begin position="25"/>
        <end position="219"/>
    </location>
</feature>
<proteinExistence type="predicted"/>
<sequence>MRRRLLIIPLMVATLVIGCTRSQATVKYPRGQGGAAGQALRWNFDADKVGGVPAGVEVFSGTWEVIKDAGAPSSPNVLCQTGSAQYPALSLSDKVFADFVATARFKPVSGSVDRAAGIIFRIQDKDNYYILRANALEDNVNLYRYSGGSRSLIKEGSARVPSGNWQELRIEVKGETMRGFLNGALVIETRDDDFKAGRVGLWTKADSVTCFDNVEVTAQ</sequence>
<evidence type="ECO:0000256" key="1">
    <source>
        <dbReference type="SAM" id="SignalP"/>
    </source>
</evidence>
<dbReference type="InterPro" id="IPR010496">
    <property type="entry name" value="AL/BT2_dom"/>
</dbReference>
<evidence type="ECO:0000313" key="4">
    <source>
        <dbReference type="Proteomes" id="UP000683559"/>
    </source>
</evidence>
<dbReference type="RefSeq" id="WP_217288819.1">
    <property type="nucleotide sequence ID" value="NZ_CP077683.1"/>
</dbReference>
<organism evidence="3 4">
    <name type="scientific">Geomonas subterranea</name>
    <dbReference type="NCBI Taxonomy" id="2847989"/>
    <lineage>
        <taxon>Bacteria</taxon>
        <taxon>Pseudomonadati</taxon>
        <taxon>Thermodesulfobacteriota</taxon>
        <taxon>Desulfuromonadia</taxon>
        <taxon>Geobacterales</taxon>
        <taxon>Geobacteraceae</taxon>
        <taxon>Geomonas</taxon>
    </lineage>
</organism>
<feature type="domain" description="3-keto-alpha-glucoside-1,2-lyase/3-keto-2-hydroxy-glucal hydratase" evidence="2">
    <location>
        <begin position="83"/>
        <end position="216"/>
    </location>
</feature>